<name>A0A3Q9JJ82_9GAMM</name>
<dbReference type="AlphaFoldDB" id="A0A3Q9JJ82"/>
<dbReference type="EMBL" id="CP029822">
    <property type="protein sequence ID" value="AZS50819.1"/>
    <property type="molecule type" value="Genomic_DNA"/>
</dbReference>
<accession>A0A3Q9JJ82</accession>
<proteinExistence type="predicted"/>
<sequence>MQQRVTVLASPEEALVIDKRVDREAMIDAITAINDRTEAICDLLVESIQCNLIKSHVLCSVTWQLQANMDCLTLFIDLYLKKQQRLCANLIVAARKKATEIIMSYGVNNKLVQPLEQIVEVILSIKQYIKAVTSIACYQEPS</sequence>
<dbReference type="KEGG" id="emo:DM558_08505"/>
<keyword evidence="2" id="KW-1185">Reference proteome</keyword>
<dbReference type="RefSeq" id="WP_109702138.1">
    <property type="nucleotide sequence ID" value="NZ_CP029822.1"/>
</dbReference>
<organism evidence="1 2">
    <name type="scientific">Entomomonas moraniae</name>
    <dbReference type="NCBI Taxonomy" id="2213226"/>
    <lineage>
        <taxon>Bacteria</taxon>
        <taxon>Pseudomonadati</taxon>
        <taxon>Pseudomonadota</taxon>
        <taxon>Gammaproteobacteria</taxon>
        <taxon>Pseudomonadales</taxon>
        <taxon>Pseudomonadaceae</taxon>
        <taxon>Entomomonas</taxon>
    </lineage>
</organism>
<gene>
    <name evidence="1" type="ORF">DM558_08505</name>
</gene>
<protein>
    <submittedName>
        <fullName evidence="1">Uncharacterized protein</fullName>
    </submittedName>
</protein>
<evidence type="ECO:0000313" key="2">
    <source>
        <dbReference type="Proteomes" id="UP000273143"/>
    </source>
</evidence>
<evidence type="ECO:0000313" key="1">
    <source>
        <dbReference type="EMBL" id="AZS50819.1"/>
    </source>
</evidence>
<reference evidence="2" key="1">
    <citation type="submission" date="2018-06" db="EMBL/GenBank/DDBJ databases">
        <title>Complete genome of Pseudomonas insecticola strain QZS01.</title>
        <authorList>
            <person name="Wang J."/>
            <person name="Su Q."/>
        </authorList>
    </citation>
    <scope>NUCLEOTIDE SEQUENCE [LARGE SCALE GENOMIC DNA]</scope>
    <source>
        <strain evidence="2">QZS01</strain>
    </source>
</reference>
<dbReference type="Proteomes" id="UP000273143">
    <property type="component" value="Chromosome"/>
</dbReference>